<evidence type="ECO:0000313" key="12">
    <source>
        <dbReference type="EMBL" id="CAF4451764.1"/>
    </source>
</evidence>
<evidence type="ECO:0000256" key="7">
    <source>
        <dbReference type="ARBA" id="ARBA00023004"/>
    </source>
</evidence>
<dbReference type="SUPFAM" id="SSF54292">
    <property type="entry name" value="2Fe-2S ferredoxin-like"/>
    <property type="match status" value="1"/>
</dbReference>
<dbReference type="InterPro" id="IPR012675">
    <property type="entry name" value="Beta-grasp_dom_sf"/>
</dbReference>
<dbReference type="Gene3D" id="3.10.20.30">
    <property type="match status" value="1"/>
</dbReference>
<evidence type="ECO:0000259" key="11">
    <source>
        <dbReference type="PROSITE" id="PS51085"/>
    </source>
</evidence>
<evidence type="ECO:0000256" key="5">
    <source>
        <dbReference type="ARBA" id="ARBA00022723"/>
    </source>
</evidence>
<dbReference type="PROSITE" id="PS00814">
    <property type="entry name" value="ADX"/>
    <property type="match status" value="1"/>
</dbReference>
<evidence type="ECO:0000313" key="13">
    <source>
        <dbReference type="Proteomes" id="UP000663862"/>
    </source>
</evidence>
<dbReference type="GO" id="GO:0051537">
    <property type="term" value="F:2 iron, 2 sulfur cluster binding"/>
    <property type="evidence" value="ECO:0007669"/>
    <property type="project" value="UniProtKB-KW"/>
</dbReference>
<evidence type="ECO:0000256" key="1">
    <source>
        <dbReference type="ARBA" id="ARBA00004173"/>
    </source>
</evidence>
<reference evidence="12" key="1">
    <citation type="submission" date="2021-02" db="EMBL/GenBank/DDBJ databases">
        <authorList>
            <person name="Nowell W R."/>
        </authorList>
    </citation>
    <scope>NUCLEOTIDE SEQUENCE</scope>
</reference>
<dbReference type="PROSITE" id="PS51085">
    <property type="entry name" value="2FE2S_FER_2"/>
    <property type="match status" value="1"/>
</dbReference>
<keyword evidence="5" id="KW-0479">Metal-binding</keyword>
<comment type="subcellular location">
    <subcellularLocation>
        <location evidence="1">Mitochondrion</location>
    </subcellularLocation>
</comment>
<keyword evidence="8" id="KW-0411">Iron-sulfur</keyword>
<evidence type="ECO:0000256" key="4">
    <source>
        <dbReference type="ARBA" id="ARBA00022714"/>
    </source>
</evidence>
<gene>
    <name evidence="12" type="ORF">TSG867_LOCUS17051</name>
</gene>
<evidence type="ECO:0000256" key="8">
    <source>
        <dbReference type="ARBA" id="ARBA00023014"/>
    </source>
</evidence>
<comment type="similarity">
    <text evidence="2">Belongs to the adrenodoxin/putidaredoxin family.</text>
</comment>
<dbReference type="GO" id="GO:0009055">
    <property type="term" value="F:electron transfer activity"/>
    <property type="evidence" value="ECO:0007669"/>
    <property type="project" value="TreeGrafter"/>
</dbReference>
<dbReference type="InterPro" id="IPR018298">
    <property type="entry name" value="Adrenodoxin_Fe-S_BS"/>
</dbReference>
<evidence type="ECO:0000256" key="3">
    <source>
        <dbReference type="ARBA" id="ARBA00022448"/>
    </source>
</evidence>
<dbReference type="InterPro" id="IPR036010">
    <property type="entry name" value="2Fe-2S_ferredoxin-like_sf"/>
</dbReference>
<dbReference type="Proteomes" id="UP000663862">
    <property type="component" value="Unassembled WGS sequence"/>
</dbReference>
<dbReference type="PANTHER" id="PTHR23426">
    <property type="entry name" value="FERREDOXIN/ADRENODOXIN"/>
    <property type="match status" value="1"/>
</dbReference>
<dbReference type="GO" id="GO:0140647">
    <property type="term" value="P:P450-containing electron transport chain"/>
    <property type="evidence" value="ECO:0007669"/>
    <property type="project" value="InterPro"/>
</dbReference>
<evidence type="ECO:0000256" key="2">
    <source>
        <dbReference type="ARBA" id="ARBA00010914"/>
    </source>
</evidence>
<dbReference type="InterPro" id="IPR001055">
    <property type="entry name" value="Adrenodoxin-like"/>
</dbReference>
<keyword evidence="7" id="KW-0408">Iron</keyword>
<evidence type="ECO:0000256" key="10">
    <source>
        <dbReference type="ARBA" id="ARBA00034078"/>
    </source>
</evidence>
<protein>
    <recommendedName>
        <fullName evidence="11">2Fe-2S ferredoxin-type domain-containing protein</fullName>
    </recommendedName>
</protein>
<dbReference type="EMBL" id="CAJOBQ010001070">
    <property type="protein sequence ID" value="CAF4451764.1"/>
    <property type="molecule type" value="Genomic_DNA"/>
</dbReference>
<dbReference type="PRINTS" id="PR00355">
    <property type="entry name" value="ADRENODOXIN"/>
</dbReference>
<dbReference type="InterPro" id="IPR001041">
    <property type="entry name" value="2Fe-2S_ferredoxin-type"/>
</dbReference>
<dbReference type="GO" id="GO:0046872">
    <property type="term" value="F:metal ion binding"/>
    <property type="evidence" value="ECO:0007669"/>
    <property type="project" value="UniProtKB-KW"/>
</dbReference>
<dbReference type="Pfam" id="PF00111">
    <property type="entry name" value="Fer2"/>
    <property type="match status" value="1"/>
</dbReference>
<name>A0A820S878_9BILA</name>
<dbReference type="CDD" id="cd00207">
    <property type="entry name" value="fer2"/>
    <property type="match status" value="1"/>
</dbReference>
<dbReference type="AlphaFoldDB" id="A0A820S878"/>
<evidence type="ECO:0000256" key="9">
    <source>
        <dbReference type="ARBA" id="ARBA00023128"/>
    </source>
</evidence>
<keyword evidence="6" id="KW-0249">Electron transport</keyword>
<proteinExistence type="inferred from homology"/>
<dbReference type="GO" id="GO:0005739">
    <property type="term" value="C:mitochondrion"/>
    <property type="evidence" value="ECO:0007669"/>
    <property type="project" value="UniProtKB-SubCell"/>
</dbReference>
<comment type="cofactor">
    <cofactor evidence="10">
        <name>[2Fe-2S] cluster</name>
        <dbReference type="ChEBI" id="CHEBI:190135"/>
    </cofactor>
</comment>
<feature type="domain" description="2Fe-2S ferredoxin-type" evidence="11">
    <location>
        <begin position="54"/>
        <end position="156"/>
    </location>
</feature>
<keyword evidence="9" id="KW-0496">Mitochondrion</keyword>
<sequence length="169" mass="19370">MMEGKTSKGKRMICEIMVKNNETTAHNRYIFLFTAVRHHGEYEWQDPKSEDEVVNISFINKDGKHVPLRGKVGDNLLYLGHRYGVEIEGACEASLACSTCHVYVKEEYLDKLPEPKEEEEDQLDLAAFLKDNSRLGCQIVLKKNLEGAEFTLPQATRNYYVDGHKPKPH</sequence>
<organism evidence="12 13">
    <name type="scientific">Rotaria socialis</name>
    <dbReference type="NCBI Taxonomy" id="392032"/>
    <lineage>
        <taxon>Eukaryota</taxon>
        <taxon>Metazoa</taxon>
        <taxon>Spiralia</taxon>
        <taxon>Gnathifera</taxon>
        <taxon>Rotifera</taxon>
        <taxon>Eurotatoria</taxon>
        <taxon>Bdelloidea</taxon>
        <taxon>Philodinida</taxon>
        <taxon>Philodinidae</taxon>
        <taxon>Rotaria</taxon>
    </lineage>
</organism>
<dbReference type="PANTHER" id="PTHR23426:SF65">
    <property type="entry name" value="FERREDOXIN-2, MITOCHONDRIAL"/>
    <property type="match status" value="1"/>
</dbReference>
<keyword evidence="4" id="KW-0001">2Fe-2S</keyword>
<comment type="caution">
    <text evidence="12">The sequence shown here is derived from an EMBL/GenBank/DDBJ whole genome shotgun (WGS) entry which is preliminary data.</text>
</comment>
<dbReference type="FunFam" id="3.10.20.30:FF:000013">
    <property type="entry name" value="Adrenodoxin, mitochondrial"/>
    <property type="match status" value="1"/>
</dbReference>
<evidence type="ECO:0000256" key="6">
    <source>
        <dbReference type="ARBA" id="ARBA00022982"/>
    </source>
</evidence>
<keyword evidence="3" id="KW-0813">Transport</keyword>
<accession>A0A820S878</accession>